<dbReference type="STRING" id="60172.A0A1V6R8E0"/>
<gene>
    <name evidence="5" type="ORF">PENSOL_c011G00247</name>
</gene>
<dbReference type="Gene3D" id="1.25.40.20">
    <property type="entry name" value="Ankyrin repeat-containing domain"/>
    <property type="match status" value="3"/>
</dbReference>
<dbReference type="AlphaFoldDB" id="A0A1V6R8E0"/>
<dbReference type="Proteomes" id="UP000191612">
    <property type="component" value="Unassembled WGS sequence"/>
</dbReference>
<dbReference type="OrthoDB" id="20872at2759"/>
<evidence type="ECO:0000256" key="2">
    <source>
        <dbReference type="ARBA" id="ARBA00023043"/>
    </source>
</evidence>
<evidence type="ECO:0000313" key="5">
    <source>
        <dbReference type="EMBL" id="OQD97770.1"/>
    </source>
</evidence>
<feature type="region of interest" description="Disordered" evidence="4">
    <location>
        <begin position="318"/>
        <end position="344"/>
    </location>
</feature>
<evidence type="ECO:0000256" key="1">
    <source>
        <dbReference type="ARBA" id="ARBA00022737"/>
    </source>
</evidence>
<name>A0A1V6R8E0_9EURO</name>
<organism evidence="5 6">
    <name type="scientific">Penicillium solitum</name>
    <dbReference type="NCBI Taxonomy" id="60172"/>
    <lineage>
        <taxon>Eukaryota</taxon>
        <taxon>Fungi</taxon>
        <taxon>Dikarya</taxon>
        <taxon>Ascomycota</taxon>
        <taxon>Pezizomycotina</taxon>
        <taxon>Eurotiomycetes</taxon>
        <taxon>Eurotiomycetidae</taxon>
        <taxon>Eurotiales</taxon>
        <taxon>Aspergillaceae</taxon>
        <taxon>Penicillium</taxon>
    </lineage>
</organism>
<dbReference type="PRINTS" id="PR01415">
    <property type="entry name" value="ANKYRIN"/>
</dbReference>
<keyword evidence="2 3" id="KW-0040">ANK repeat</keyword>
<comment type="caution">
    <text evidence="5">The sequence shown here is derived from an EMBL/GenBank/DDBJ whole genome shotgun (WGS) entry which is preliminary data.</text>
</comment>
<feature type="repeat" description="ANK" evidence="3">
    <location>
        <begin position="44"/>
        <end position="76"/>
    </location>
</feature>
<accession>A0A1V6R8E0</accession>
<dbReference type="InterPro" id="IPR050889">
    <property type="entry name" value="Dendritic_Spine_Reg/Scaffold"/>
</dbReference>
<feature type="compositionally biased region" description="Polar residues" evidence="4">
    <location>
        <begin position="320"/>
        <end position="329"/>
    </location>
</feature>
<dbReference type="SUPFAM" id="SSF48403">
    <property type="entry name" value="Ankyrin repeat"/>
    <property type="match status" value="1"/>
</dbReference>
<reference evidence="6" key="1">
    <citation type="journal article" date="2017" name="Nat. Microbiol.">
        <title>Global analysis of biosynthetic gene clusters reveals vast potential of secondary metabolite production in Penicillium species.</title>
        <authorList>
            <person name="Nielsen J.C."/>
            <person name="Grijseels S."/>
            <person name="Prigent S."/>
            <person name="Ji B."/>
            <person name="Dainat J."/>
            <person name="Nielsen K.F."/>
            <person name="Frisvad J.C."/>
            <person name="Workman M."/>
            <person name="Nielsen J."/>
        </authorList>
    </citation>
    <scope>NUCLEOTIDE SEQUENCE [LARGE SCALE GENOMIC DNA]</scope>
    <source>
        <strain evidence="6">IBT 29525</strain>
    </source>
</reference>
<feature type="repeat" description="ANK" evidence="3">
    <location>
        <begin position="77"/>
        <end position="99"/>
    </location>
</feature>
<feature type="repeat" description="ANK" evidence="3">
    <location>
        <begin position="226"/>
        <end position="258"/>
    </location>
</feature>
<dbReference type="PROSITE" id="PS50297">
    <property type="entry name" value="ANK_REP_REGION"/>
    <property type="match status" value="3"/>
</dbReference>
<keyword evidence="1" id="KW-0677">Repeat</keyword>
<evidence type="ECO:0000256" key="4">
    <source>
        <dbReference type="SAM" id="MobiDB-lite"/>
    </source>
</evidence>
<keyword evidence="6" id="KW-1185">Reference proteome</keyword>
<sequence length="344" mass="37819">MAEKSKSKEPETPENIIVAADHGRLDLVTALLEGGADPNTVDEIGTSPLHNAAKGGHWHIARLLLEKNASPRIEDGNRATPLRLAVRAGHQEIVRLLLECDPPTIETKQRETHRHHLRIAAALGYTEIVQLFLDCNTPTLGSNGEETALHLAAAKGCHDVCELLLEHDKALTRSLWERMTGPSLEVFSKDYAGNTPFAYAVEKGHERTVEVFLRNYPELGKSCDREKALLFHRVVSEGKIEMVRIFLNHGTDPELKDNQGCGALHVAITAENRGWVTGPTEIIKLLLEHGASADAKDKQGYSPEFYSNNPKTRMILRNHAATQSKGTSLPISPIASAPPPEYKA</sequence>
<dbReference type="SMART" id="SM00248">
    <property type="entry name" value="ANK"/>
    <property type="match status" value="8"/>
</dbReference>
<proteinExistence type="predicted"/>
<dbReference type="EMBL" id="MDYO01000011">
    <property type="protein sequence ID" value="OQD97770.1"/>
    <property type="molecule type" value="Genomic_DNA"/>
</dbReference>
<dbReference type="PANTHER" id="PTHR24166">
    <property type="entry name" value="ROLLING PEBBLES, ISOFORM B"/>
    <property type="match status" value="1"/>
</dbReference>
<dbReference type="PANTHER" id="PTHR24166:SF48">
    <property type="entry name" value="PROTEIN VAPYRIN"/>
    <property type="match status" value="1"/>
</dbReference>
<feature type="repeat" description="ANK" evidence="3">
    <location>
        <begin position="259"/>
        <end position="298"/>
    </location>
</feature>
<evidence type="ECO:0000313" key="6">
    <source>
        <dbReference type="Proteomes" id="UP000191612"/>
    </source>
</evidence>
<dbReference type="Pfam" id="PF12796">
    <property type="entry name" value="Ank_2"/>
    <property type="match status" value="3"/>
</dbReference>
<protein>
    <submittedName>
        <fullName evidence="5">Uncharacterized protein</fullName>
    </submittedName>
</protein>
<evidence type="ECO:0000256" key="3">
    <source>
        <dbReference type="PROSITE-ProRule" id="PRU00023"/>
    </source>
</evidence>
<feature type="repeat" description="ANK" evidence="3">
    <location>
        <begin position="16"/>
        <end position="43"/>
    </location>
</feature>
<dbReference type="PROSITE" id="PS50088">
    <property type="entry name" value="ANK_REPEAT"/>
    <property type="match status" value="5"/>
</dbReference>
<dbReference type="InterPro" id="IPR036770">
    <property type="entry name" value="Ankyrin_rpt-contain_sf"/>
</dbReference>
<dbReference type="InterPro" id="IPR002110">
    <property type="entry name" value="Ankyrin_rpt"/>
</dbReference>